<dbReference type="Proteomes" id="UP001491552">
    <property type="component" value="Unassembled WGS sequence"/>
</dbReference>
<evidence type="ECO:0000313" key="1">
    <source>
        <dbReference type="EMBL" id="MEQ2509713.1"/>
    </source>
</evidence>
<organism evidence="1 2">
    <name type="scientific">Faecousia intestinalis</name>
    <dbReference type="NCBI Taxonomy" id="3133167"/>
    <lineage>
        <taxon>Bacteria</taxon>
        <taxon>Bacillati</taxon>
        <taxon>Bacillota</taxon>
        <taxon>Clostridia</taxon>
        <taxon>Eubacteriales</taxon>
        <taxon>Oscillospiraceae</taxon>
        <taxon>Faecousia</taxon>
    </lineage>
</organism>
<gene>
    <name evidence="1" type="ORF">WMO66_00385</name>
</gene>
<accession>A0ABV1G2T5</accession>
<proteinExistence type="predicted"/>
<protein>
    <submittedName>
        <fullName evidence="1">Uncharacterized protein</fullName>
    </submittedName>
</protein>
<evidence type="ECO:0000313" key="2">
    <source>
        <dbReference type="Proteomes" id="UP001491552"/>
    </source>
</evidence>
<dbReference type="EMBL" id="JBBMFF010000038">
    <property type="protein sequence ID" value="MEQ2509713.1"/>
    <property type="molecule type" value="Genomic_DNA"/>
</dbReference>
<name>A0ABV1G2T5_9FIRM</name>
<comment type="caution">
    <text evidence="1">The sequence shown here is derived from an EMBL/GenBank/DDBJ whole genome shotgun (WGS) entry which is preliminary data.</text>
</comment>
<keyword evidence="2" id="KW-1185">Reference proteome</keyword>
<sequence>MEADMYSPCGKYPEGGDTYNSLSKSPDVLFAKLFAKLQNYLFVNLLILQFPAAAGY</sequence>
<reference evidence="1 2" key="1">
    <citation type="submission" date="2024-03" db="EMBL/GenBank/DDBJ databases">
        <title>Human intestinal bacterial collection.</title>
        <authorList>
            <person name="Pauvert C."/>
            <person name="Hitch T.C.A."/>
            <person name="Clavel T."/>
        </authorList>
    </citation>
    <scope>NUCLEOTIDE SEQUENCE [LARGE SCALE GENOMIC DNA]</scope>
    <source>
        <strain evidence="1 2">CLA-AA-H192</strain>
    </source>
</reference>